<dbReference type="InterPro" id="IPR019906">
    <property type="entry name" value="Ribosomal_uL6_bac-type"/>
</dbReference>
<evidence type="ECO:0000313" key="10">
    <source>
        <dbReference type="Proteomes" id="UP000239899"/>
    </source>
</evidence>
<reference evidence="9 10" key="1">
    <citation type="journal article" date="2018" name="Plant J.">
        <title>Genome sequences of Chlorella sorokiniana UTEX 1602 and Micractinium conductrix SAG 241.80: implications to maltose excretion by a green alga.</title>
        <authorList>
            <person name="Arriola M.B."/>
            <person name="Velmurugan N."/>
            <person name="Zhang Y."/>
            <person name="Plunkett M.H."/>
            <person name="Hondzo H."/>
            <person name="Barney B.M."/>
        </authorList>
    </citation>
    <scope>NUCLEOTIDE SEQUENCE [LARGE SCALE GENOMIC DNA]</scope>
    <source>
        <strain evidence="10">UTEX 1602</strain>
    </source>
</reference>
<dbReference type="Proteomes" id="UP000239899">
    <property type="component" value="Unassembled WGS sequence"/>
</dbReference>
<dbReference type="GO" id="GO:0005840">
    <property type="term" value="C:ribosome"/>
    <property type="evidence" value="ECO:0007669"/>
    <property type="project" value="UniProtKB-KW"/>
</dbReference>
<dbReference type="EMBL" id="LHPG02000015">
    <property type="protein sequence ID" value="PRW34061.1"/>
    <property type="molecule type" value="Genomic_DNA"/>
</dbReference>
<dbReference type="PROSITE" id="PS00525">
    <property type="entry name" value="RIBOSOMAL_L6_1"/>
    <property type="match status" value="1"/>
</dbReference>
<keyword evidence="4 7" id="KW-0689">Ribosomal protein</keyword>
<dbReference type="GO" id="GO:0003735">
    <property type="term" value="F:structural constituent of ribosome"/>
    <property type="evidence" value="ECO:0007669"/>
    <property type="project" value="InterPro"/>
</dbReference>
<dbReference type="GO" id="GO:1990904">
    <property type="term" value="C:ribonucleoprotein complex"/>
    <property type="evidence" value="ECO:0007669"/>
    <property type="project" value="UniProtKB-KW"/>
</dbReference>
<protein>
    <recommendedName>
        <fullName evidence="6">Large ribosomal subunit protein uL6c</fullName>
    </recommendedName>
</protein>
<dbReference type="PANTHER" id="PTHR11655:SF14">
    <property type="entry name" value="LARGE RIBOSOMAL SUBUNIT PROTEIN UL6M"/>
    <property type="match status" value="1"/>
</dbReference>
<keyword evidence="3" id="KW-0694">RNA-binding</keyword>
<dbReference type="PRINTS" id="PR00059">
    <property type="entry name" value="RIBOSOMALL6"/>
</dbReference>
<evidence type="ECO:0000256" key="4">
    <source>
        <dbReference type="ARBA" id="ARBA00022980"/>
    </source>
</evidence>
<dbReference type="GO" id="GO:0019843">
    <property type="term" value="F:rRNA binding"/>
    <property type="evidence" value="ECO:0007669"/>
    <property type="project" value="UniProtKB-KW"/>
</dbReference>
<keyword evidence="10" id="KW-1185">Reference proteome</keyword>
<dbReference type="Gene3D" id="3.90.930.12">
    <property type="entry name" value="Ribosomal protein L6, alpha-beta domain"/>
    <property type="match status" value="2"/>
</dbReference>
<evidence type="ECO:0000256" key="5">
    <source>
        <dbReference type="ARBA" id="ARBA00023274"/>
    </source>
</evidence>
<dbReference type="NCBIfam" id="TIGR03654">
    <property type="entry name" value="L6_bact"/>
    <property type="match status" value="1"/>
</dbReference>
<evidence type="ECO:0000256" key="1">
    <source>
        <dbReference type="ARBA" id="ARBA00009356"/>
    </source>
</evidence>
<organism evidence="9 10">
    <name type="scientific">Chlorella sorokiniana</name>
    <name type="common">Freshwater green alga</name>
    <dbReference type="NCBI Taxonomy" id="3076"/>
    <lineage>
        <taxon>Eukaryota</taxon>
        <taxon>Viridiplantae</taxon>
        <taxon>Chlorophyta</taxon>
        <taxon>core chlorophytes</taxon>
        <taxon>Trebouxiophyceae</taxon>
        <taxon>Chlorellales</taxon>
        <taxon>Chlorellaceae</taxon>
        <taxon>Chlorella clade</taxon>
        <taxon>Chlorella</taxon>
    </lineage>
</organism>
<evidence type="ECO:0000256" key="3">
    <source>
        <dbReference type="ARBA" id="ARBA00022884"/>
    </source>
</evidence>
<evidence type="ECO:0000256" key="7">
    <source>
        <dbReference type="RuleBase" id="RU003869"/>
    </source>
</evidence>
<dbReference type="HAMAP" id="MF_01365_B">
    <property type="entry name" value="Ribosomal_uL6_B"/>
    <property type="match status" value="1"/>
</dbReference>
<evidence type="ECO:0000259" key="8">
    <source>
        <dbReference type="Pfam" id="PF00347"/>
    </source>
</evidence>
<dbReference type="SUPFAM" id="SSF56053">
    <property type="entry name" value="Ribosomal protein L6"/>
    <property type="match status" value="2"/>
</dbReference>
<proteinExistence type="inferred from homology"/>
<feature type="domain" description="Large ribosomal subunit protein uL6 alpha-beta" evidence="8">
    <location>
        <begin position="45"/>
        <end position="116"/>
    </location>
</feature>
<feature type="domain" description="Large ribosomal subunit protein uL6 alpha-beta" evidence="8">
    <location>
        <begin position="124"/>
        <end position="198"/>
    </location>
</feature>
<keyword evidence="2" id="KW-0699">rRNA-binding</keyword>
<dbReference type="AlphaFoldDB" id="A0A2P6TIE8"/>
<dbReference type="Pfam" id="PF00347">
    <property type="entry name" value="Ribosomal_L6"/>
    <property type="match status" value="2"/>
</dbReference>
<dbReference type="STRING" id="3076.A0A2P6TIE8"/>
<accession>A0A2P6TIE8</accession>
<comment type="similarity">
    <text evidence="1 7">Belongs to the universal ribosomal protein uL6 family.</text>
</comment>
<gene>
    <name evidence="9" type="ORF">C2E21_7181</name>
</gene>
<keyword evidence="5 7" id="KW-0687">Ribonucleoprotein</keyword>
<dbReference type="FunFam" id="3.90.930.12:FF:000001">
    <property type="entry name" value="50S ribosomal protein L6"/>
    <property type="match status" value="1"/>
</dbReference>
<sequence length="212" mass="23025">MQALSSSSALCGTRVQAAARPAQRQQQPFAVTAKFSRIGKNPVPVPDKVTVDIQGQTVKVKGPKGELQRTFHHLVKLEKGEKVVNVLRAEESRLANCQHGLARTLLSNMVVGVDTGFTRTLNMVGVGYKAAVSGSNLTLNLGYSHPIEMPVPQGLSVKVEKNTTIEISGFDKEAVGQFAANVRSKREPEPYKGKGVRYSDEVVMRKEGKRGK</sequence>
<dbReference type="InterPro" id="IPR020040">
    <property type="entry name" value="Ribosomal_uL6_a/b-dom"/>
</dbReference>
<dbReference type="PANTHER" id="PTHR11655">
    <property type="entry name" value="60S/50S RIBOSOMAL PROTEIN L6/L9"/>
    <property type="match status" value="1"/>
</dbReference>
<evidence type="ECO:0000256" key="2">
    <source>
        <dbReference type="ARBA" id="ARBA00022730"/>
    </source>
</evidence>
<comment type="caution">
    <text evidence="9">The sequence shown here is derived from an EMBL/GenBank/DDBJ whole genome shotgun (WGS) entry which is preliminary data.</text>
</comment>
<dbReference type="FunFam" id="3.90.930.12:FF:000002">
    <property type="entry name" value="50S ribosomal protein L6"/>
    <property type="match status" value="1"/>
</dbReference>
<evidence type="ECO:0000313" key="9">
    <source>
        <dbReference type="EMBL" id="PRW34061.1"/>
    </source>
</evidence>
<dbReference type="InterPro" id="IPR000702">
    <property type="entry name" value="Ribosomal_uL6-like"/>
</dbReference>
<dbReference type="InterPro" id="IPR002358">
    <property type="entry name" value="Ribosomal_uL6_CS"/>
</dbReference>
<dbReference type="PIRSF" id="PIRSF002162">
    <property type="entry name" value="Ribosomal_L6"/>
    <property type="match status" value="1"/>
</dbReference>
<dbReference type="OrthoDB" id="540873at2759"/>
<dbReference type="InterPro" id="IPR036789">
    <property type="entry name" value="Ribosomal_uL6-like_a/b-dom_sf"/>
</dbReference>
<dbReference type="GO" id="GO:0006412">
    <property type="term" value="P:translation"/>
    <property type="evidence" value="ECO:0007669"/>
    <property type="project" value="InterPro"/>
</dbReference>
<name>A0A2P6TIE8_CHLSO</name>
<evidence type="ECO:0000256" key="6">
    <source>
        <dbReference type="ARBA" id="ARBA00069413"/>
    </source>
</evidence>